<proteinExistence type="predicted"/>
<dbReference type="PROSITE" id="PS50235">
    <property type="entry name" value="USP_3"/>
    <property type="match status" value="1"/>
</dbReference>
<dbReference type="GO" id="GO:0005829">
    <property type="term" value="C:cytosol"/>
    <property type="evidence" value="ECO:0007669"/>
    <property type="project" value="TreeGrafter"/>
</dbReference>
<gene>
    <name evidence="3" type="ORF">JOB18_049698</name>
</gene>
<dbReference type="InterPro" id="IPR028889">
    <property type="entry name" value="USP"/>
</dbReference>
<dbReference type="PANTHER" id="PTHR24006">
    <property type="entry name" value="UBIQUITIN CARBOXYL-TERMINAL HYDROLASE"/>
    <property type="match status" value="1"/>
</dbReference>
<dbReference type="GO" id="GO:0005634">
    <property type="term" value="C:nucleus"/>
    <property type="evidence" value="ECO:0007669"/>
    <property type="project" value="TreeGrafter"/>
</dbReference>
<dbReference type="CDD" id="cd02257">
    <property type="entry name" value="Peptidase_C19"/>
    <property type="match status" value="1"/>
</dbReference>
<dbReference type="Proteomes" id="UP000693946">
    <property type="component" value="Linkage Group LG12"/>
</dbReference>
<comment type="caution">
    <text evidence="3">The sequence shown here is derived from an EMBL/GenBank/DDBJ whole genome shotgun (WGS) entry which is preliminary data.</text>
</comment>
<name>A0AAV6SNV3_SOLSE</name>
<dbReference type="EMBL" id="JAGKHQ010000004">
    <property type="protein sequence ID" value="KAG7519014.1"/>
    <property type="molecule type" value="Genomic_DNA"/>
</dbReference>
<keyword evidence="4" id="KW-1185">Reference proteome</keyword>
<sequence length="570" mass="65607">MAKNNLGGGNHGPPHKSPAVVDDVAIKERQFLSYQKSVFTDKAPAANKENKLSWGSRLFGQNKENHEKQKQSILTSAHKKTHETKEQKKLSWWKRFKNRSQVSSAPREQREPEKKRISNTQRHTREAQDEAKATAGSANRRENTSRCKRLFRLGVEKENTPRNEKQSFTISTNPNKKMLEKPIRCLRSEVIPTTLELLIPERRCRSTFAKQTTVEVKGTEPVPPINPPKKIIRMPENLLKEEHSTEELCPSTSLPHRSKTPRQQQFRNRGLPNPAMFCYMNSCLQSLLTLKDFVRDMGSQELVQALIPETKLMRSFLDISKFHFSDDTHKMELLHAFKSEVALQNPEFCDHQQKDAHEFLIAVLEQMRKLGKKAVKMGQDYRCPVTKHMMFKMRNTRTCKTCGAKSERLELFSNLSLDLTPGATVKQLLNNYRREMELDYKCDCGACTSVQRSTFATLPKVLILQLKRFKFTEDLEVTKVYDNIILQRELHLSSRKGAVSYMLVSCISHLSSSARIGHYICDGVYPDAGQADLADLWHTYDDSFVRETCGASVCKLRGEYAYILFYQRQD</sequence>
<dbReference type="GO" id="GO:0000082">
    <property type="term" value="P:G1/S transition of mitotic cell cycle"/>
    <property type="evidence" value="ECO:0007669"/>
    <property type="project" value="TreeGrafter"/>
</dbReference>
<feature type="region of interest" description="Disordered" evidence="1">
    <location>
        <begin position="1"/>
        <end position="21"/>
    </location>
</feature>
<feature type="compositionally biased region" description="Gly residues" evidence="1">
    <location>
        <begin position="1"/>
        <end position="11"/>
    </location>
</feature>
<feature type="compositionally biased region" description="Basic and acidic residues" evidence="1">
    <location>
        <begin position="107"/>
        <end position="116"/>
    </location>
</feature>
<dbReference type="InterPro" id="IPR050164">
    <property type="entry name" value="Peptidase_C19"/>
</dbReference>
<reference evidence="3 4" key="1">
    <citation type="journal article" date="2021" name="Sci. Rep.">
        <title>Chromosome anchoring in Senegalese sole (Solea senegalensis) reveals sex-associated markers and genome rearrangements in flatfish.</title>
        <authorList>
            <person name="Guerrero-Cozar I."/>
            <person name="Gomez-Garrido J."/>
            <person name="Berbel C."/>
            <person name="Martinez-Blanch J.F."/>
            <person name="Alioto T."/>
            <person name="Claros M.G."/>
            <person name="Gagnaire P.A."/>
            <person name="Manchado M."/>
        </authorList>
    </citation>
    <scope>NUCLEOTIDE SEQUENCE [LARGE SCALE GENOMIC DNA]</scope>
    <source>
        <strain evidence="3">Sse05_10M</strain>
    </source>
</reference>
<evidence type="ECO:0000259" key="2">
    <source>
        <dbReference type="PROSITE" id="PS50235"/>
    </source>
</evidence>
<keyword evidence="3" id="KW-0378">Hydrolase</keyword>
<feature type="region of interest" description="Disordered" evidence="1">
    <location>
        <begin position="41"/>
        <end position="148"/>
    </location>
</feature>
<dbReference type="InterPro" id="IPR001394">
    <property type="entry name" value="Peptidase_C19_UCH"/>
</dbReference>
<feature type="region of interest" description="Disordered" evidence="1">
    <location>
        <begin position="242"/>
        <end position="267"/>
    </location>
</feature>
<protein>
    <submittedName>
        <fullName evidence="3">Ubiquitin carboxyl-terminal hydrolase 37-like isoform X2</fullName>
    </submittedName>
</protein>
<accession>A0AAV6SNV3</accession>
<dbReference type="InterPro" id="IPR018200">
    <property type="entry name" value="USP_CS"/>
</dbReference>
<feature type="domain" description="USP" evidence="2">
    <location>
        <begin position="269"/>
        <end position="569"/>
    </location>
</feature>
<organism evidence="3 4">
    <name type="scientific">Solea senegalensis</name>
    <name type="common">Senegalese sole</name>
    <dbReference type="NCBI Taxonomy" id="28829"/>
    <lineage>
        <taxon>Eukaryota</taxon>
        <taxon>Metazoa</taxon>
        <taxon>Chordata</taxon>
        <taxon>Craniata</taxon>
        <taxon>Vertebrata</taxon>
        <taxon>Euteleostomi</taxon>
        <taxon>Actinopterygii</taxon>
        <taxon>Neopterygii</taxon>
        <taxon>Teleostei</taxon>
        <taxon>Neoteleostei</taxon>
        <taxon>Acanthomorphata</taxon>
        <taxon>Carangaria</taxon>
        <taxon>Pleuronectiformes</taxon>
        <taxon>Pleuronectoidei</taxon>
        <taxon>Soleidae</taxon>
        <taxon>Solea</taxon>
    </lineage>
</organism>
<dbReference type="GO" id="GO:0016579">
    <property type="term" value="P:protein deubiquitination"/>
    <property type="evidence" value="ECO:0007669"/>
    <property type="project" value="InterPro"/>
</dbReference>
<feature type="compositionally biased region" description="Basic and acidic residues" evidence="1">
    <location>
        <begin position="123"/>
        <end position="132"/>
    </location>
</feature>
<dbReference type="Pfam" id="PF00443">
    <property type="entry name" value="UCH"/>
    <property type="match status" value="1"/>
</dbReference>
<evidence type="ECO:0000256" key="1">
    <source>
        <dbReference type="SAM" id="MobiDB-lite"/>
    </source>
</evidence>
<feature type="compositionally biased region" description="Polar residues" evidence="1">
    <location>
        <begin position="250"/>
        <end position="267"/>
    </location>
</feature>
<dbReference type="PANTHER" id="PTHR24006:SF915">
    <property type="entry name" value="UBIQUITIN CARBOXYL-TERMINAL HYDROLASE-RELATED"/>
    <property type="match status" value="1"/>
</dbReference>
<dbReference type="PROSITE" id="PS00972">
    <property type="entry name" value="USP_1"/>
    <property type="match status" value="1"/>
</dbReference>
<dbReference type="GO" id="GO:0004843">
    <property type="term" value="F:cysteine-type deubiquitinase activity"/>
    <property type="evidence" value="ECO:0007669"/>
    <property type="project" value="InterPro"/>
</dbReference>
<dbReference type="AlphaFoldDB" id="A0AAV6SNV3"/>
<evidence type="ECO:0000313" key="3">
    <source>
        <dbReference type="EMBL" id="KAG7519014.1"/>
    </source>
</evidence>
<evidence type="ECO:0000313" key="4">
    <source>
        <dbReference type="Proteomes" id="UP000693946"/>
    </source>
</evidence>